<feature type="region of interest" description="Disordered" evidence="1">
    <location>
        <begin position="195"/>
        <end position="762"/>
    </location>
</feature>
<feature type="compositionally biased region" description="Basic and acidic residues" evidence="1">
    <location>
        <begin position="611"/>
        <end position="623"/>
    </location>
</feature>
<dbReference type="GeneID" id="72062312"/>
<dbReference type="Proteomes" id="UP000829364">
    <property type="component" value="Chromosome 1"/>
</dbReference>
<feature type="compositionally biased region" description="Basic and acidic residues" evidence="1">
    <location>
        <begin position="490"/>
        <end position="506"/>
    </location>
</feature>
<evidence type="ECO:0000313" key="3">
    <source>
        <dbReference type="Proteomes" id="UP000829364"/>
    </source>
</evidence>
<feature type="compositionally biased region" description="Basic and acidic residues" evidence="1">
    <location>
        <begin position="102"/>
        <end position="112"/>
    </location>
</feature>
<feature type="compositionally biased region" description="Pro residues" evidence="1">
    <location>
        <begin position="630"/>
        <end position="661"/>
    </location>
</feature>
<evidence type="ECO:0000256" key="1">
    <source>
        <dbReference type="SAM" id="MobiDB-lite"/>
    </source>
</evidence>
<feature type="region of interest" description="Disordered" evidence="1">
    <location>
        <begin position="75"/>
        <end position="126"/>
    </location>
</feature>
<dbReference type="AlphaFoldDB" id="A0A9Q8Q5W3"/>
<name>A0A9Q8Q5W3_9HYPO</name>
<organism evidence="2 3">
    <name type="scientific">Purpureocillium takamizusanense</name>
    <dbReference type="NCBI Taxonomy" id="2060973"/>
    <lineage>
        <taxon>Eukaryota</taxon>
        <taxon>Fungi</taxon>
        <taxon>Dikarya</taxon>
        <taxon>Ascomycota</taxon>
        <taxon>Pezizomycotina</taxon>
        <taxon>Sordariomycetes</taxon>
        <taxon>Hypocreomycetidae</taxon>
        <taxon>Hypocreales</taxon>
        <taxon>Ophiocordycipitaceae</taxon>
        <taxon>Purpureocillium</taxon>
    </lineage>
</organism>
<dbReference type="EMBL" id="CP086354">
    <property type="protein sequence ID" value="UNI13620.1"/>
    <property type="molecule type" value="Genomic_DNA"/>
</dbReference>
<dbReference type="OrthoDB" id="275715at2759"/>
<feature type="compositionally biased region" description="Polar residues" evidence="1">
    <location>
        <begin position="263"/>
        <end position="277"/>
    </location>
</feature>
<feature type="compositionally biased region" description="Basic residues" evidence="1">
    <location>
        <begin position="215"/>
        <end position="238"/>
    </location>
</feature>
<feature type="compositionally biased region" description="Low complexity" evidence="1">
    <location>
        <begin position="200"/>
        <end position="209"/>
    </location>
</feature>
<feature type="compositionally biased region" description="Basic and acidic residues" evidence="1">
    <location>
        <begin position="321"/>
        <end position="330"/>
    </location>
</feature>
<feature type="compositionally biased region" description="Pro residues" evidence="1">
    <location>
        <begin position="564"/>
        <end position="575"/>
    </location>
</feature>
<accession>A0A9Q8Q5W3</accession>
<keyword evidence="3" id="KW-1185">Reference proteome</keyword>
<dbReference type="RefSeq" id="XP_047837101.1">
    <property type="nucleotide sequence ID" value="XM_047981143.1"/>
</dbReference>
<protein>
    <recommendedName>
        <fullName evidence="4">Apopolysialoglycoprotein</fullName>
    </recommendedName>
</protein>
<evidence type="ECO:0008006" key="4">
    <source>
        <dbReference type="Google" id="ProtNLM"/>
    </source>
</evidence>
<gene>
    <name evidence="2" type="ORF">JDV02_000346</name>
</gene>
<feature type="compositionally biased region" description="Pro residues" evidence="1">
    <location>
        <begin position="735"/>
        <end position="745"/>
    </location>
</feature>
<reference evidence="2" key="1">
    <citation type="submission" date="2021-11" db="EMBL/GenBank/DDBJ databases">
        <title>Purpureocillium_takamizusanense_genome.</title>
        <authorList>
            <person name="Nguyen N.-H."/>
        </authorList>
    </citation>
    <scope>NUCLEOTIDE SEQUENCE</scope>
    <source>
        <strain evidence="2">PT3</strain>
    </source>
</reference>
<proteinExistence type="predicted"/>
<feature type="region of interest" description="Disordered" evidence="1">
    <location>
        <begin position="1"/>
        <end position="22"/>
    </location>
</feature>
<sequence>MAPGTRRANRGGYTEHDDFEGLPVRQWRQEWVSIAPPPQQELQQQNDVWSLELIHGMPKDSNLLPPHSQELLRAARSGRLYKRPAPVETEDDDADADPDAVPAEKAEKKEEEAQSQGFSIKLWKQTPRNVEAPAVSHLAKRRKGTVTIASKTVEDRYTGPTVTRATVRRLDAAGNPYTEEVTLAEGHHVDGEIISTREVAAATGGDALAPAPPPQRRRPPPPKRKAKAGPGRGKKKIKNPLPGEGPTSAPAPPVDGAVAAIKTESQGENGTTSTDANTPKEDSEMADGDEDDDDDDGDEGEEVEEGEEGEGQDQEQQPAPPHRDQDHEMPDAAISIDPPSEGLSSDKEPAPKEPTPPNPLTLAPLFGSLAAGSPRQEGSPLKNVTLLSPTEPSEPQDLQLLSAEPTQATDGETVIGSTVAEPPSTIVGEEPQEATERDVPAVEPLPTEPLTAASPPKEQSPIQQAVKDETANDEALLPPPPEQVGNIDSPKPDEGRSDEDKSREGEGYSGAQRPPLSQFDSAMTEDTIKPDDSASVRYPQTESGAPSEVGTVSVEGSKEANPPVAEPSPPTPKPASPQEEQPQEDQPQDPDQPPQSATDDKADLLGGLMGELDRQAAEVEKPVEPAAEPASPPKEPSPQQPAPQEPSPQPEAAPEPVPEPPATEAEPAWEAALEAAPEQPAEQPSPPKDIIKEESTPNPTPDDNTKPPEEDSAGAEPKDEAMPDAPAAEVAPPAEAAPPAEPSPPVADIVEEPPAEIKDEQD</sequence>
<feature type="compositionally biased region" description="Acidic residues" evidence="1">
    <location>
        <begin position="284"/>
        <end position="313"/>
    </location>
</feature>
<feature type="compositionally biased region" description="Low complexity" evidence="1">
    <location>
        <begin position="723"/>
        <end position="734"/>
    </location>
</feature>
<feature type="compositionally biased region" description="Low complexity" evidence="1">
    <location>
        <begin position="662"/>
        <end position="682"/>
    </location>
</feature>
<feature type="compositionally biased region" description="Acidic residues" evidence="1">
    <location>
        <begin position="88"/>
        <end position="98"/>
    </location>
</feature>
<evidence type="ECO:0000313" key="2">
    <source>
        <dbReference type="EMBL" id="UNI13620.1"/>
    </source>
</evidence>
<dbReference type="KEGG" id="ptkz:JDV02_000346"/>